<dbReference type="InterPro" id="IPR020449">
    <property type="entry name" value="Tscrpt_reg_AraC-type_HTH"/>
</dbReference>
<dbReference type="SMART" id="SM00342">
    <property type="entry name" value="HTH_ARAC"/>
    <property type="match status" value="1"/>
</dbReference>
<evidence type="ECO:0000313" key="5">
    <source>
        <dbReference type="EMBL" id="BDZ47984.1"/>
    </source>
</evidence>
<sequence>MGADMTLPLTGSVLDFGATMVRAFDDVDDVFVFVKDDQRRFVACSSPLARLLGYRDAQQIIGMRDEEVSPEYFADHYRRHDTKILETGESLMDLVELVRNVEGGYDWFVTTKVPVLGSDGRPVGLVGHTRALTSRDPSTEKLLTFAPAVELISAHYDRSITVAEMAATMNLSSGAFSRTFKDRFGCTPYQYLRRTRIMAACDLLSTTDLSLSEISSRSGFYDQSHFSREFRADRGQTPSAYRQQFSGVRSQYATRIPLG</sequence>
<evidence type="ECO:0000256" key="3">
    <source>
        <dbReference type="ARBA" id="ARBA00023163"/>
    </source>
</evidence>
<dbReference type="Pfam" id="PF12833">
    <property type="entry name" value="HTH_18"/>
    <property type="match status" value="1"/>
</dbReference>
<dbReference type="InterPro" id="IPR018060">
    <property type="entry name" value="HTH_AraC"/>
</dbReference>
<evidence type="ECO:0000259" key="4">
    <source>
        <dbReference type="PROSITE" id="PS01124"/>
    </source>
</evidence>
<dbReference type="PANTHER" id="PTHR46796">
    <property type="entry name" value="HTH-TYPE TRANSCRIPTIONAL ACTIVATOR RHAS-RELATED"/>
    <property type="match status" value="1"/>
</dbReference>
<protein>
    <submittedName>
        <fullName evidence="5">Transcriptional regulator</fullName>
    </submittedName>
</protein>
<dbReference type="EMBL" id="AP027732">
    <property type="protein sequence ID" value="BDZ47984.1"/>
    <property type="molecule type" value="Genomic_DNA"/>
</dbReference>
<dbReference type="PANTHER" id="PTHR46796:SF13">
    <property type="entry name" value="HTH-TYPE TRANSCRIPTIONAL ACTIVATOR RHAS"/>
    <property type="match status" value="1"/>
</dbReference>
<name>A0ABN6XSM4_9MICO</name>
<evidence type="ECO:0000313" key="6">
    <source>
        <dbReference type="Proteomes" id="UP001321486"/>
    </source>
</evidence>
<dbReference type="Proteomes" id="UP001321486">
    <property type="component" value="Chromosome"/>
</dbReference>
<dbReference type="InterPro" id="IPR018062">
    <property type="entry name" value="HTH_AraC-typ_CS"/>
</dbReference>
<organism evidence="5 6">
    <name type="scientific">Frondihabitans sucicola</name>
    <dbReference type="NCBI Taxonomy" id="1268041"/>
    <lineage>
        <taxon>Bacteria</taxon>
        <taxon>Bacillati</taxon>
        <taxon>Actinomycetota</taxon>
        <taxon>Actinomycetes</taxon>
        <taxon>Micrococcales</taxon>
        <taxon>Microbacteriaceae</taxon>
        <taxon>Frondihabitans</taxon>
    </lineage>
</organism>
<proteinExistence type="predicted"/>
<dbReference type="InterPro" id="IPR009057">
    <property type="entry name" value="Homeodomain-like_sf"/>
</dbReference>
<dbReference type="PRINTS" id="PR00032">
    <property type="entry name" value="HTHARAC"/>
</dbReference>
<keyword evidence="6" id="KW-1185">Reference proteome</keyword>
<dbReference type="InterPro" id="IPR013656">
    <property type="entry name" value="PAS_4"/>
</dbReference>
<gene>
    <name evidence="5" type="primary">araC</name>
    <name evidence="5" type="ORF">GCM10025867_02250</name>
</gene>
<keyword evidence="2" id="KW-0238">DNA-binding</keyword>
<keyword evidence="1" id="KW-0805">Transcription regulation</keyword>
<reference evidence="6" key="1">
    <citation type="journal article" date="2019" name="Int. J. Syst. Evol. Microbiol.">
        <title>The Global Catalogue of Microorganisms (GCM) 10K type strain sequencing project: providing services to taxonomists for standard genome sequencing and annotation.</title>
        <authorList>
            <consortium name="The Broad Institute Genomics Platform"/>
            <consortium name="The Broad Institute Genome Sequencing Center for Infectious Disease"/>
            <person name="Wu L."/>
            <person name="Ma J."/>
        </authorList>
    </citation>
    <scope>NUCLEOTIDE SEQUENCE [LARGE SCALE GENOMIC DNA]</scope>
    <source>
        <strain evidence="6">NBRC 108728</strain>
    </source>
</reference>
<dbReference type="Pfam" id="PF08448">
    <property type="entry name" value="PAS_4"/>
    <property type="match status" value="1"/>
</dbReference>
<dbReference type="InterPro" id="IPR050204">
    <property type="entry name" value="AraC_XylS_family_regulators"/>
</dbReference>
<dbReference type="InterPro" id="IPR000014">
    <property type="entry name" value="PAS"/>
</dbReference>
<dbReference type="PROSITE" id="PS01124">
    <property type="entry name" value="HTH_ARAC_FAMILY_2"/>
    <property type="match status" value="1"/>
</dbReference>
<accession>A0ABN6XSM4</accession>
<dbReference type="InterPro" id="IPR035965">
    <property type="entry name" value="PAS-like_dom_sf"/>
</dbReference>
<dbReference type="PROSITE" id="PS00041">
    <property type="entry name" value="HTH_ARAC_FAMILY_1"/>
    <property type="match status" value="1"/>
</dbReference>
<feature type="domain" description="HTH araC/xylS-type" evidence="4">
    <location>
        <begin position="146"/>
        <end position="244"/>
    </location>
</feature>
<dbReference type="CDD" id="cd00130">
    <property type="entry name" value="PAS"/>
    <property type="match status" value="1"/>
</dbReference>
<dbReference type="SUPFAM" id="SSF46689">
    <property type="entry name" value="Homeodomain-like"/>
    <property type="match status" value="2"/>
</dbReference>
<evidence type="ECO:0000256" key="2">
    <source>
        <dbReference type="ARBA" id="ARBA00023125"/>
    </source>
</evidence>
<evidence type="ECO:0000256" key="1">
    <source>
        <dbReference type="ARBA" id="ARBA00023015"/>
    </source>
</evidence>
<dbReference type="Gene3D" id="1.10.10.60">
    <property type="entry name" value="Homeodomain-like"/>
    <property type="match status" value="2"/>
</dbReference>
<dbReference type="Gene3D" id="3.30.450.20">
    <property type="entry name" value="PAS domain"/>
    <property type="match status" value="1"/>
</dbReference>
<keyword evidence="3" id="KW-0804">Transcription</keyword>
<dbReference type="SUPFAM" id="SSF55785">
    <property type="entry name" value="PYP-like sensor domain (PAS domain)"/>
    <property type="match status" value="1"/>
</dbReference>